<keyword evidence="4" id="KW-1185">Reference proteome</keyword>
<feature type="transmembrane region" description="Helical" evidence="2">
    <location>
        <begin position="127"/>
        <end position="157"/>
    </location>
</feature>
<feature type="region of interest" description="Disordered" evidence="1">
    <location>
        <begin position="1"/>
        <end position="28"/>
    </location>
</feature>
<keyword evidence="2" id="KW-0812">Transmembrane</keyword>
<organism evidence="3 4">
    <name type="scientific">Arachnia rubra</name>
    <dbReference type="NCBI Taxonomy" id="1547448"/>
    <lineage>
        <taxon>Bacteria</taxon>
        <taxon>Bacillati</taxon>
        <taxon>Actinomycetota</taxon>
        <taxon>Actinomycetes</taxon>
        <taxon>Propionibacteriales</taxon>
        <taxon>Propionibacteriaceae</taxon>
        <taxon>Arachnia</taxon>
    </lineage>
</organism>
<keyword evidence="2" id="KW-0472">Membrane</keyword>
<feature type="transmembrane region" description="Helical" evidence="2">
    <location>
        <begin position="172"/>
        <end position="194"/>
    </location>
</feature>
<feature type="transmembrane region" description="Helical" evidence="2">
    <location>
        <begin position="46"/>
        <end position="67"/>
    </location>
</feature>
<reference evidence="3 4" key="1">
    <citation type="submission" date="2021-03" db="EMBL/GenBank/DDBJ databases">
        <title>Human Oral Microbial Genomes.</title>
        <authorList>
            <person name="Johnston C.D."/>
            <person name="Chen T."/>
            <person name="Dewhirst F.E."/>
        </authorList>
    </citation>
    <scope>NUCLEOTIDE SEQUENCE [LARGE SCALE GENOMIC DNA]</scope>
    <source>
        <strain evidence="3 4">DSMZ 100122</strain>
    </source>
</reference>
<dbReference type="EMBL" id="CP072384">
    <property type="protein sequence ID" value="QUC08268.1"/>
    <property type="molecule type" value="Genomic_DNA"/>
</dbReference>
<evidence type="ECO:0000256" key="1">
    <source>
        <dbReference type="SAM" id="MobiDB-lite"/>
    </source>
</evidence>
<sequence>MPTQQPSRVAPHADTMAPPRRKTSPLSQTLKSEWVKIRTWRTGRGLMLAAPLVAGLASAAFVASVPLTMGRSPVDLTVRQQLEVSMMGVDIANIITMVLAILFVSTERVTNTLQLSLQLTPNRARYLAAKLCVFLLVTVGVSLVSVCFAALCGRWVLGMMGVELPSLASPEVLQLLGGLLVLGPAHAVLGFACAVTFHSGLLAFLVVFFIMCLPSLASLLPGDLERGVSSLLFMPAIHSLAGTIAPDGVGYTPPALALGVIAVWVVVLCGIAVTSFQRQDL</sequence>
<dbReference type="Proteomes" id="UP000678513">
    <property type="component" value="Chromosome"/>
</dbReference>
<proteinExistence type="predicted"/>
<protein>
    <submittedName>
        <fullName evidence="3">ABC transporter permease</fullName>
    </submittedName>
</protein>
<dbReference type="Pfam" id="PF12730">
    <property type="entry name" value="ABC2_membrane_4"/>
    <property type="match status" value="1"/>
</dbReference>
<name>A0ABX7Y5W9_9ACTN</name>
<gene>
    <name evidence="3" type="ORF">J5A65_00480</name>
</gene>
<feature type="transmembrane region" description="Helical" evidence="2">
    <location>
        <begin position="255"/>
        <end position="276"/>
    </location>
</feature>
<dbReference type="RefSeq" id="WP_212323937.1">
    <property type="nucleotide sequence ID" value="NZ_AP024463.1"/>
</dbReference>
<evidence type="ECO:0000256" key="2">
    <source>
        <dbReference type="SAM" id="Phobius"/>
    </source>
</evidence>
<accession>A0ABX7Y5W9</accession>
<keyword evidence="2" id="KW-1133">Transmembrane helix</keyword>
<feature type="transmembrane region" description="Helical" evidence="2">
    <location>
        <begin position="87"/>
        <end position="106"/>
    </location>
</feature>
<feature type="transmembrane region" description="Helical" evidence="2">
    <location>
        <begin position="201"/>
        <end position="220"/>
    </location>
</feature>
<evidence type="ECO:0000313" key="3">
    <source>
        <dbReference type="EMBL" id="QUC08268.1"/>
    </source>
</evidence>
<evidence type="ECO:0000313" key="4">
    <source>
        <dbReference type="Proteomes" id="UP000678513"/>
    </source>
</evidence>